<comment type="caution">
    <text evidence="1">The sequence shown here is derived from an EMBL/GenBank/DDBJ whole genome shotgun (WGS) entry which is preliminary data.</text>
</comment>
<gene>
    <name evidence="1" type="ORF">BCR37DRAFT_378795</name>
</gene>
<accession>A0A1Y2FIN2</accession>
<proteinExistence type="predicted"/>
<dbReference type="Proteomes" id="UP000193685">
    <property type="component" value="Unassembled WGS sequence"/>
</dbReference>
<keyword evidence="2" id="KW-1185">Reference proteome</keyword>
<reference evidence="1 2" key="1">
    <citation type="submission" date="2016-07" db="EMBL/GenBank/DDBJ databases">
        <title>Pervasive Adenine N6-methylation of Active Genes in Fungi.</title>
        <authorList>
            <consortium name="DOE Joint Genome Institute"/>
            <person name="Mondo S.J."/>
            <person name="Dannebaum R.O."/>
            <person name="Kuo R.C."/>
            <person name="Labutti K."/>
            <person name="Haridas S."/>
            <person name="Kuo A."/>
            <person name="Salamov A."/>
            <person name="Ahrendt S.R."/>
            <person name="Lipzen A."/>
            <person name="Sullivan W."/>
            <person name="Andreopoulos W.B."/>
            <person name="Clum A."/>
            <person name="Lindquist E."/>
            <person name="Daum C."/>
            <person name="Ramamoorthy G.K."/>
            <person name="Gryganskyi A."/>
            <person name="Culley D."/>
            <person name="Magnuson J.K."/>
            <person name="James T.Y."/>
            <person name="O'Malley M.A."/>
            <person name="Stajich J.E."/>
            <person name="Spatafora J.W."/>
            <person name="Visel A."/>
            <person name="Grigoriev I.V."/>
        </authorList>
    </citation>
    <scope>NUCLEOTIDE SEQUENCE [LARGE SCALE GENOMIC DNA]</scope>
    <source>
        <strain evidence="1 2">12-1054</strain>
    </source>
</reference>
<dbReference type="AlphaFoldDB" id="A0A1Y2FIN2"/>
<dbReference type="GeneID" id="63785725"/>
<dbReference type="EMBL" id="MCFI01000007">
    <property type="protein sequence ID" value="ORY83799.1"/>
    <property type="molecule type" value="Genomic_DNA"/>
</dbReference>
<name>A0A1Y2FIN2_PROLT</name>
<evidence type="ECO:0000313" key="2">
    <source>
        <dbReference type="Proteomes" id="UP000193685"/>
    </source>
</evidence>
<dbReference type="RefSeq" id="XP_040726094.1">
    <property type="nucleotide sequence ID" value="XM_040869126.1"/>
</dbReference>
<evidence type="ECO:0000313" key="1">
    <source>
        <dbReference type="EMBL" id="ORY83799.1"/>
    </source>
</evidence>
<organism evidence="1 2">
    <name type="scientific">Protomyces lactucae-debilis</name>
    <dbReference type="NCBI Taxonomy" id="2754530"/>
    <lineage>
        <taxon>Eukaryota</taxon>
        <taxon>Fungi</taxon>
        <taxon>Dikarya</taxon>
        <taxon>Ascomycota</taxon>
        <taxon>Taphrinomycotina</taxon>
        <taxon>Taphrinomycetes</taxon>
        <taxon>Taphrinales</taxon>
        <taxon>Protomycetaceae</taxon>
        <taxon>Protomyces</taxon>
    </lineage>
</organism>
<protein>
    <submittedName>
        <fullName evidence="1">Uncharacterized protein</fullName>
    </submittedName>
</protein>
<sequence length="131" mass="14386">MAARWHEVCLSLAARGRLVRSWPAHRHDPDNPVRRAPGPLLFQGLGGKCNGATLLEILSILKSKVNALPCAYEGTIQLFCHMLVVAATVCSCCKSLRMITTAMLSHASAYEACKYVSFRRSCWPSCCNESC</sequence>